<gene>
    <name evidence="2" type="primary">LOC101496471</name>
</gene>
<evidence type="ECO:0000313" key="2">
    <source>
        <dbReference type="RefSeq" id="XP_027191815.1"/>
    </source>
</evidence>
<reference evidence="1" key="1">
    <citation type="journal article" date="2013" name="Nat. Biotechnol.">
        <title>Draft genome sequence of chickpea (Cicer arietinum) provides a resource for trait improvement.</title>
        <authorList>
            <person name="Varshney R.K."/>
            <person name="Song C."/>
            <person name="Saxena R.K."/>
            <person name="Azam S."/>
            <person name="Yu S."/>
            <person name="Sharpe A.G."/>
            <person name="Cannon S."/>
            <person name="Baek J."/>
            <person name="Rosen B.D."/>
            <person name="Tar'an B."/>
            <person name="Millan T."/>
            <person name="Zhang X."/>
            <person name="Ramsay L.D."/>
            <person name="Iwata A."/>
            <person name="Wang Y."/>
            <person name="Nelson W."/>
            <person name="Farmer A.D."/>
            <person name="Gaur P.M."/>
            <person name="Soderlund C."/>
            <person name="Penmetsa R.V."/>
            <person name="Xu C."/>
            <person name="Bharti A.K."/>
            <person name="He W."/>
            <person name="Winter P."/>
            <person name="Zhao S."/>
            <person name="Hane J.K."/>
            <person name="Carrasquilla-Garcia N."/>
            <person name="Condie J.A."/>
            <person name="Upadhyaya H.D."/>
            <person name="Luo M.C."/>
            <person name="Thudi M."/>
            <person name="Gowda C.L."/>
            <person name="Singh N.P."/>
            <person name="Lichtenzveig J."/>
            <person name="Gali K.K."/>
            <person name="Rubio J."/>
            <person name="Nadarajan N."/>
            <person name="Dolezel J."/>
            <person name="Bansal K.C."/>
            <person name="Xu X."/>
            <person name="Edwards D."/>
            <person name="Zhang G."/>
            <person name="Kahl G."/>
            <person name="Gil J."/>
            <person name="Singh K.B."/>
            <person name="Datta S.K."/>
            <person name="Jackson S.A."/>
            <person name="Wang J."/>
            <person name="Cook D.R."/>
        </authorList>
    </citation>
    <scope>NUCLEOTIDE SEQUENCE [LARGE SCALE GENOMIC DNA]</scope>
    <source>
        <strain evidence="1">cv. CDC Frontier</strain>
    </source>
</reference>
<dbReference type="PaxDb" id="3827-XP_004488526.1"/>
<reference evidence="2" key="2">
    <citation type="submission" date="2025-08" db="UniProtKB">
        <authorList>
            <consortium name="RefSeq"/>
        </authorList>
    </citation>
    <scope>IDENTIFICATION</scope>
    <source>
        <tissue evidence="2">Etiolated seedlings</tissue>
    </source>
</reference>
<dbReference type="Proteomes" id="UP000087171">
    <property type="component" value="Chromosome Ca1"/>
</dbReference>
<sequence>MRNASKGEQHPSFIDFISAFLSANSYRLNLVPISPDFIFNCGGLSVAFIFVTNWDCNNVASIFNRVQKLKTQFSRFYVVIALPTKEKIDSFTQSYFKFGMVIGKPTFVPVMDLEMGFEKMVKIAHSSGVYKQERIEEKLKAEVSSSILILH</sequence>
<organism evidence="1 2">
    <name type="scientific">Cicer arietinum</name>
    <name type="common">Chickpea</name>
    <name type="synonym">Garbanzo</name>
    <dbReference type="NCBI Taxonomy" id="3827"/>
    <lineage>
        <taxon>Eukaryota</taxon>
        <taxon>Viridiplantae</taxon>
        <taxon>Streptophyta</taxon>
        <taxon>Embryophyta</taxon>
        <taxon>Tracheophyta</taxon>
        <taxon>Spermatophyta</taxon>
        <taxon>Magnoliopsida</taxon>
        <taxon>eudicotyledons</taxon>
        <taxon>Gunneridae</taxon>
        <taxon>Pentapetalae</taxon>
        <taxon>rosids</taxon>
        <taxon>fabids</taxon>
        <taxon>Fabales</taxon>
        <taxon>Fabaceae</taxon>
        <taxon>Papilionoideae</taxon>
        <taxon>50 kb inversion clade</taxon>
        <taxon>NPAAA clade</taxon>
        <taxon>Hologalegina</taxon>
        <taxon>IRL clade</taxon>
        <taxon>Cicereae</taxon>
        <taxon>Cicer</taxon>
    </lineage>
</organism>
<proteinExistence type="predicted"/>
<dbReference type="STRING" id="3827.A0A3Q7YG88"/>
<keyword evidence="1" id="KW-1185">Reference proteome</keyword>
<evidence type="ECO:0000313" key="1">
    <source>
        <dbReference type="Proteomes" id="UP000087171"/>
    </source>
</evidence>
<dbReference type="PANTHER" id="PTHR37394">
    <property type="entry name" value="PROTEIN PARTING DANCERS"/>
    <property type="match status" value="1"/>
</dbReference>
<dbReference type="InterPro" id="IPR039172">
    <property type="entry name" value="PTD"/>
</dbReference>
<dbReference type="PANTHER" id="PTHR37394:SF1">
    <property type="entry name" value="PROTEIN PARTING DANCERS"/>
    <property type="match status" value="1"/>
</dbReference>
<dbReference type="AlphaFoldDB" id="A0A3Q7YG88"/>
<dbReference type="GO" id="GO:0000712">
    <property type="term" value="P:resolution of meiotic recombination intermediates"/>
    <property type="evidence" value="ECO:0007669"/>
    <property type="project" value="InterPro"/>
</dbReference>
<dbReference type="OrthoDB" id="1857825at2759"/>
<protein>
    <submittedName>
        <fullName evidence="2">Protein PARTING DANCERS-like isoform X1</fullName>
    </submittedName>
</protein>
<dbReference type="KEGG" id="cam:101496471"/>
<dbReference type="RefSeq" id="XP_027191815.1">
    <property type="nucleotide sequence ID" value="XM_027336014.1"/>
</dbReference>
<accession>A0A3Q7YG88</accession>
<name>A0A3Q7YG88_CICAR</name>
<dbReference type="GeneID" id="101496471"/>